<evidence type="ECO:0000313" key="5">
    <source>
        <dbReference type="Proteomes" id="UP000259273"/>
    </source>
</evidence>
<sequence length="157" mass="17811">MPPGVVPVQSFELQRYLGTWHEIARLDHSFERGLEAVTARYARNEDGSVAVVNRGYRAEESTWEQAEGIARFVGEETTAHLKVSFFGPFYSSYVVFELGEGYEYAFVSGYTRDYLWLLSRTPEVDEAVKARFVARAAELGFAVDELLMVDQSRHTSP</sequence>
<keyword evidence="2" id="KW-0472">Membrane</keyword>
<dbReference type="PROSITE" id="PS00213">
    <property type="entry name" value="LIPOCALIN"/>
    <property type="match status" value="1"/>
</dbReference>
<dbReference type="InterPro" id="IPR002446">
    <property type="entry name" value="Lipocalin_bac"/>
</dbReference>
<dbReference type="InterPro" id="IPR022271">
    <property type="entry name" value="Lipocalin_ApoD"/>
</dbReference>
<comment type="subcellular location">
    <subcellularLocation>
        <location evidence="2">Cell outer membrane</location>
    </subcellularLocation>
</comment>
<dbReference type="Gene3D" id="2.40.128.20">
    <property type="match status" value="1"/>
</dbReference>
<dbReference type="InterPro" id="IPR047202">
    <property type="entry name" value="Lipocalin_Blc-like_dom"/>
</dbReference>
<accession>A0A3C1KI55</accession>
<protein>
    <recommendedName>
        <fullName evidence="2">Outer membrane lipoprotein Blc</fullName>
    </recommendedName>
</protein>
<reference evidence="4 5" key="1">
    <citation type="journal article" date="2018" name="Nat. Biotechnol.">
        <title>A standardized bacterial taxonomy based on genome phylogeny substantially revises the tree of life.</title>
        <authorList>
            <person name="Parks D.H."/>
            <person name="Chuvochina M."/>
            <person name="Waite D.W."/>
            <person name="Rinke C."/>
            <person name="Skarshewski A."/>
            <person name="Chaumeil P.A."/>
            <person name="Hugenholtz P."/>
        </authorList>
    </citation>
    <scope>NUCLEOTIDE SEQUENCE [LARGE SCALE GENOMIC DNA]</scope>
    <source>
        <strain evidence="4">UBA9158</strain>
    </source>
</reference>
<dbReference type="Proteomes" id="UP000259273">
    <property type="component" value="Unassembled WGS sequence"/>
</dbReference>
<proteinExistence type="inferred from homology"/>
<organism evidence="4 5">
    <name type="scientific">Haliea salexigens</name>
    <dbReference type="NCBI Taxonomy" id="287487"/>
    <lineage>
        <taxon>Bacteria</taxon>
        <taxon>Pseudomonadati</taxon>
        <taxon>Pseudomonadota</taxon>
        <taxon>Gammaproteobacteria</taxon>
        <taxon>Cellvibrionales</taxon>
        <taxon>Halieaceae</taxon>
        <taxon>Haliea</taxon>
    </lineage>
</organism>
<dbReference type="Pfam" id="PF08212">
    <property type="entry name" value="Lipocalin_2"/>
    <property type="match status" value="1"/>
</dbReference>
<keyword evidence="2" id="KW-0998">Cell outer membrane</keyword>
<gene>
    <name evidence="4" type="ORF">DCP75_00940</name>
</gene>
<dbReference type="CDD" id="cd19438">
    <property type="entry name" value="lipocalin_Blc-like"/>
    <property type="match status" value="1"/>
</dbReference>
<keyword evidence="2" id="KW-0446">Lipid-binding</keyword>
<dbReference type="EMBL" id="DMND01000018">
    <property type="protein sequence ID" value="HAN26305.1"/>
    <property type="molecule type" value="Genomic_DNA"/>
</dbReference>
<evidence type="ECO:0000256" key="1">
    <source>
        <dbReference type="ARBA" id="ARBA00006889"/>
    </source>
</evidence>
<name>A0A3C1KI55_9GAMM</name>
<dbReference type="AlphaFoldDB" id="A0A3C1KI55"/>
<dbReference type="InterPro" id="IPR012674">
    <property type="entry name" value="Calycin"/>
</dbReference>
<dbReference type="STRING" id="1121937.GCA_000423125_03120"/>
<comment type="caution">
    <text evidence="4">The sequence shown here is derived from an EMBL/GenBank/DDBJ whole genome shotgun (WGS) entry which is preliminary data.</text>
</comment>
<dbReference type="GO" id="GO:0008289">
    <property type="term" value="F:lipid binding"/>
    <property type="evidence" value="ECO:0007669"/>
    <property type="project" value="UniProtKB-UniRule"/>
</dbReference>
<evidence type="ECO:0000259" key="3">
    <source>
        <dbReference type="Pfam" id="PF08212"/>
    </source>
</evidence>
<feature type="domain" description="Lipocalin/cytosolic fatty-acid binding" evidence="3">
    <location>
        <begin position="12"/>
        <end position="150"/>
    </location>
</feature>
<evidence type="ECO:0000256" key="2">
    <source>
        <dbReference type="PIRNR" id="PIRNR036893"/>
    </source>
</evidence>
<dbReference type="PIRSF" id="PIRSF036893">
    <property type="entry name" value="Lipocalin_ApoD"/>
    <property type="match status" value="1"/>
</dbReference>
<comment type="function">
    <text evidence="2">Involved in the storage or transport of lipids necessary for membrane maintenance under stressful conditions. Displays a binding preference for lysophospholipids.</text>
</comment>
<dbReference type="InterPro" id="IPR022272">
    <property type="entry name" value="Lipocalin_CS"/>
</dbReference>
<dbReference type="SUPFAM" id="SSF50814">
    <property type="entry name" value="Lipocalins"/>
    <property type="match status" value="1"/>
</dbReference>
<dbReference type="PANTHER" id="PTHR10612:SF34">
    <property type="entry name" value="APOLIPOPROTEIN D"/>
    <property type="match status" value="1"/>
</dbReference>
<dbReference type="PANTHER" id="PTHR10612">
    <property type="entry name" value="APOLIPOPROTEIN D"/>
    <property type="match status" value="1"/>
</dbReference>
<comment type="similarity">
    <text evidence="1 2">Belongs to the calycin superfamily. Lipocalin family.</text>
</comment>
<dbReference type="GO" id="GO:0009279">
    <property type="term" value="C:cell outer membrane"/>
    <property type="evidence" value="ECO:0007669"/>
    <property type="project" value="UniProtKB-SubCell"/>
</dbReference>
<dbReference type="GO" id="GO:0006950">
    <property type="term" value="P:response to stress"/>
    <property type="evidence" value="ECO:0007669"/>
    <property type="project" value="UniProtKB-ARBA"/>
</dbReference>
<evidence type="ECO:0000313" key="4">
    <source>
        <dbReference type="EMBL" id="HAN26305.1"/>
    </source>
</evidence>
<dbReference type="PRINTS" id="PR01171">
    <property type="entry name" value="BCTLIPOCALIN"/>
</dbReference>
<dbReference type="InterPro" id="IPR000566">
    <property type="entry name" value="Lipocln_cytosolic_FA-bd_dom"/>
</dbReference>
<comment type="subunit">
    <text evidence="2">Homodimer.</text>
</comment>
<keyword evidence="2" id="KW-0449">Lipoprotein</keyword>